<evidence type="ECO:0000313" key="2">
    <source>
        <dbReference type="Proteomes" id="UP000791080"/>
    </source>
</evidence>
<evidence type="ECO:0000313" key="1">
    <source>
        <dbReference type="EMBL" id="MCP2329964.1"/>
    </source>
</evidence>
<dbReference type="EMBL" id="AUBJ02000001">
    <property type="protein sequence ID" value="MCP2329964.1"/>
    <property type="molecule type" value="Genomic_DNA"/>
</dbReference>
<gene>
    <name evidence="1" type="ORF">G443_000234</name>
</gene>
<keyword evidence="2" id="KW-1185">Reference proteome</keyword>
<sequence>MRQGGGEKAKLADWSDRAIVAIRSRDPEQLDRVVHEVRAAGSLGALLRQWTTTIVRFAPHDEAGGIQVPAPAQDDPSRELTMQAVGQLFQATVAGDTDAAHRICEAVAAWPAEAQSAISSTVARIVDSTISPLAVPSHYLVLLDWLAVIPRGEEDQAVLEDLLVVISRMWHGDGSEGARAAGVLLTGPDRLRRAITLLARVLGSRLPPGSQVTARVIETKEGSAGTMTAELDTATTNPELVEDSRRRALLLAGRAIRDMANGEPDRVRSDLDRVAEDTETLGTIALVLCYMFRSRILGMEPVVEN</sequence>
<accession>A0ABT1JBU8</accession>
<reference evidence="1 2" key="1">
    <citation type="submission" date="2022-06" db="EMBL/GenBank/DDBJ databases">
        <title>Genomic Encyclopedia of Type Strains, Phase I: the one thousand microbial genomes (KMG-I) project.</title>
        <authorList>
            <person name="Kyrpides N."/>
        </authorList>
    </citation>
    <scope>NUCLEOTIDE SEQUENCE [LARGE SCALE GENOMIC DNA]</scope>
    <source>
        <strain evidence="1 2">DSM 43889</strain>
    </source>
</reference>
<organism evidence="1 2">
    <name type="scientific">Actinoalloteichus caeruleus DSM 43889</name>
    <dbReference type="NCBI Taxonomy" id="1120930"/>
    <lineage>
        <taxon>Bacteria</taxon>
        <taxon>Bacillati</taxon>
        <taxon>Actinomycetota</taxon>
        <taxon>Actinomycetes</taxon>
        <taxon>Pseudonocardiales</taxon>
        <taxon>Pseudonocardiaceae</taxon>
        <taxon>Actinoalloteichus</taxon>
        <taxon>Actinoalloteichus cyanogriseus</taxon>
    </lineage>
</organism>
<dbReference type="Proteomes" id="UP000791080">
    <property type="component" value="Unassembled WGS sequence"/>
</dbReference>
<protein>
    <submittedName>
        <fullName evidence="1">Uncharacterized protein</fullName>
    </submittedName>
</protein>
<comment type="caution">
    <text evidence="1">The sequence shown here is derived from an EMBL/GenBank/DDBJ whole genome shotgun (WGS) entry which is preliminary data.</text>
</comment>
<proteinExistence type="predicted"/>
<name>A0ABT1JBU8_ACTCY</name>